<feature type="domain" description="Glycosyltransferase subfamily 4-like N-terminal" evidence="2">
    <location>
        <begin position="17"/>
        <end position="198"/>
    </location>
</feature>
<keyword evidence="3" id="KW-0808">Transferase</keyword>
<accession>A0A1H5S302</accession>
<dbReference type="Pfam" id="PF13692">
    <property type="entry name" value="Glyco_trans_1_4"/>
    <property type="match status" value="1"/>
</dbReference>
<feature type="region of interest" description="Disordered" evidence="1">
    <location>
        <begin position="401"/>
        <end position="422"/>
    </location>
</feature>
<dbReference type="SUPFAM" id="SSF53756">
    <property type="entry name" value="UDP-Glycosyltransferase/glycogen phosphorylase"/>
    <property type="match status" value="1"/>
</dbReference>
<gene>
    <name evidence="3" type="ORF">SAMN04488115_101125</name>
</gene>
<dbReference type="RefSeq" id="WP_103870548.1">
    <property type="nucleotide sequence ID" value="NZ_FNUY01000001.1"/>
</dbReference>
<dbReference type="Pfam" id="PF13439">
    <property type="entry name" value="Glyco_transf_4"/>
    <property type="match status" value="1"/>
</dbReference>
<evidence type="ECO:0000259" key="2">
    <source>
        <dbReference type="Pfam" id="PF13439"/>
    </source>
</evidence>
<dbReference type="EMBL" id="FNUY01000001">
    <property type="protein sequence ID" value="SEF44975.1"/>
    <property type="molecule type" value="Genomic_DNA"/>
</dbReference>
<dbReference type="Proteomes" id="UP000236743">
    <property type="component" value="Unassembled WGS sequence"/>
</dbReference>
<dbReference type="AlphaFoldDB" id="A0A1H5S302"/>
<evidence type="ECO:0000313" key="3">
    <source>
        <dbReference type="EMBL" id="SEF44975.1"/>
    </source>
</evidence>
<evidence type="ECO:0000256" key="1">
    <source>
        <dbReference type="SAM" id="MobiDB-lite"/>
    </source>
</evidence>
<dbReference type="InterPro" id="IPR028098">
    <property type="entry name" value="Glyco_trans_4-like_N"/>
</dbReference>
<dbReference type="Gene3D" id="3.40.50.2000">
    <property type="entry name" value="Glycogen Phosphorylase B"/>
    <property type="match status" value="2"/>
</dbReference>
<dbReference type="OrthoDB" id="9790710at2"/>
<evidence type="ECO:0000313" key="4">
    <source>
        <dbReference type="Proteomes" id="UP000236743"/>
    </source>
</evidence>
<organism evidence="3 4">
    <name type="scientific">Bosea lathyri</name>
    <dbReference type="NCBI Taxonomy" id="1036778"/>
    <lineage>
        <taxon>Bacteria</taxon>
        <taxon>Pseudomonadati</taxon>
        <taxon>Pseudomonadota</taxon>
        <taxon>Alphaproteobacteria</taxon>
        <taxon>Hyphomicrobiales</taxon>
        <taxon>Boseaceae</taxon>
        <taxon>Bosea</taxon>
    </lineage>
</organism>
<protein>
    <submittedName>
        <fullName evidence="3">Glycosyltransferase involved in cell wall bisynthesis</fullName>
    </submittedName>
</protein>
<keyword evidence="4" id="KW-1185">Reference proteome</keyword>
<sequence length="422" mass="45385">MIRVLAAIVAPPHLSVSGAGRAGEQLSIALAEHCEVTIASMMAPQTAAVDDSRVKRAAVKVTLPPPLSWLRLPNKYRTLFYRSDIPQLIRSGRFDLVHLHNPMPALELARIAYACRQAGVPYVISTHGFNEIANGARIYGFGLLRRLAWKALVTMPVSFAVRRASAIFALSPADKDIARQMGFAGEALAIVPNGVPAARPADASGDAALLGRLGLPERRAGQITCMFLANHTPNKGLPVLLQAFSQLKCPYLLIVGGEKRPEIDYGLAARQHRPDQQIVITGRISDDEVAALFRRSDLFVFPTLADTFPLAILEAMSYGLPVIASHVGGIPYQLDDKSGALVEPGDAGALVDTVTRFAGMPAGLQEMGRHAQARVATQFTWKSAASRAFTEYERLLALPPPVPSRARADRDGASPVQRGTLA</sequence>
<proteinExistence type="predicted"/>
<dbReference type="PANTHER" id="PTHR45947:SF13">
    <property type="entry name" value="TRANSFERASE"/>
    <property type="match status" value="1"/>
</dbReference>
<reference evidence="3 4" key="1">
    <citation type="submission" date="2016-10" db="EMBL/GenBank/DDBJ databases">
        <authorList>
            <person name="de Groot N.N."/>
        </authorList>
    </citation>
    <scope>NUCLEOTIDE SEQUENCE [LARGE SCALE GENOMIC DNA]</scope>
    <source>
        <strain evidence="3 4">DSM 26656</strain>
    </source>
</reference>
<dbReference type="CDD" id="cd03801">
    <property type="entry name" value="GT4_PimA-like"/>
    <property type="match status" value="1"/>
</dbReference>
<dbReference type="GO" id="GO:0016757">
    <property type="term" value="F:glycosyltransferase activity"/>
    <property type="evidence" value="ECO:0007669"/>
    <property type="project" value="TreeGrafter"/>
</dbReference>
<dbReference type="InterPro" id="IPR050194">
    <property type="entry name" value="Glycosyltransferase_grp1"/>
</dbReference>
<dbReference type="PANTHER" id="PTHR45947">
    <property type="entry name" value="SULFOQUINOVOSYL TRANSFERASE SQD2"/>
    <property type="match status" value="1"/>
</dbReference>
<name>A0A1H5S302_9HYPH</name>